<protein>
    <submittedName>
        <fullName evidence="1">Uncharacterized protein</fullName>
    </submittedName>
</protein>
<keyword evidence="1" id="KW-0614">Plasmid</keyword>
<proteinExistence type="predicted"/>
<evidence type="ECO:0000313" key="2">
    <source>
        <dbReference type="Proteomes" id="UP000238523"/>
    </source>
</evidence>
<sequence length="58" mass="6264">MSVGRVSPLVELDSDVLIDGIELVRHHVVDAGRGSWWSRTSLNAVVSGLPPSTTPQRL</sequence>
<organism evidence="1 2">
    <name type="scientific">Rhizobium leguminosarum</name>
    <dbReference type="NCBI Taxonomy" id="384"/>
    <lineage>
        <taxon>Bacteria</taxon>
        <taxon>Pseudomonadati</taxon>
        <taxon>Pseudomonadota</taxon>
        <taxon>Alphaproteobacteria</taxon>
        <taxon>Hyphomicrobiales</taxon>
        <taxon>Rhizobiaceae</taxon>
        <taxon>Rhizobium/Agrobacterium group</taxon>
        <taxon>Rhizobium</taxon>
    </lineage>
</organism>
<reference evidence="1 2" key="1">
    <citation type="submission" date="2017-11" db="EMBL/GenBank/DDBJ databases">
        <title>Complete genome of Rhizobium leguminosarum Norway, an ineffective micro-symbiont.</title>
        <authorList>
            <person name="Hoffrichter A."/>
            <person name="Liang J."/>
            <person name="Brachmann A."/>
            <person name="Marin M."/>
        </authorList>
    </citation>
    <scope>NUCLEOTIDE SEQUENCE [LARGE SCALE GENOMIC DNA]</scope>
    <source>
        <strain evidence="1 2">Norway</strain>
        <plasmid evidence="2">Plasmid prln3</plasmid>
    </source>
</reference>
<dbReference type="EMBL" id="CP025015">
    <property type="protein sequence ID" value="AUW47168.1"/>
    <property type="molecule type" value="Genomic_DNA"/>
</dbReference>
<dbReference type="AlphaFoldDB" id="A0A2K9ZG20"/>
<dbReference type="Proteomes" id="UP000238523">
    <property type="component" value="Plasmid pRLN3"/>
</dbReference>
<gene>
    <name evidence="1" type="ORF">CUJ84_pRLN3000026</name>
</gene>
<geneLocation type="plasmid" evidence="2">
    <name>prln3</name>
</geneLocation>
<name>A0A2K9ZG20_RHILE</name>
<evidence type="ECO:0000313" key="1">
    <source>
        <dbReference type="EMBL" id="AUW47168.1"/>
    </source>
</evidence>
<accession>A0A2K9ZG20</accession>